<proteinExistence type="predicted"/>
<evidence type="ECO:0008006" key="4">
    <source>
        <dbReference type="Google" id="ProtNLM"/>
    </source>
</evidence>
<feature type="compositionally biased region" description="Low complexity" evidence="1">
    <location>
        <begin position="298"/>
        <end position="311"/>
    </location>
</feature>
<organism evidence="2 3">
    <name type="scientific">Candidatus Competibacter phosphatis</name>
    <dbReference type="NCBI Taxonomy" id="221280"/>
    <lineage>
        <taxon>Bacteria</taxon>
        <taxon>Pseudomonadati</taxon>
        <taxon>Pseudomonadota</taxon>
        <taxon>Gammaproteobacteria</taxon>
        <taxon>Candidatus Competibacteraceae</taxon>
        <taxon>Candidatus Competibacter</taxon>
    </lineage>
</organism>
<dbReference type="RefSeq" id="WP_169250648.1">
    <property type="nucleotide sequence ID" value="NZ_SPMZ01000095.1"/>
</dbReference>
<dbReference type="Proteomes" id="UP000760480">
    <property type="component" value="Unassembled WGS sequence"/>
</dbReference>
<keyword evidence="3" id="KW-1185">Reference proteome</keyword>
<comment type="caution">
    <text evidence="2">The sequence shown here is derived from an EMBL/GenBank/DDBJ whole genome shotgun (WGS) entry which is preliminary data.</text>
</comment>
<sequence>MNAQDIRLSVGFPHHPKTIKLERRLGFQGIRSLLSLWTWAAQNRPEGNLGGANDRSTTVQRPLDEEDIEIVAQWPGEPGAFVATLVALGWLDQTAHGYCLHEWQQHNPWVAAATNRGDKARFSRMAKTHPDLYKSLCEQGIREVSADEFARLKAGWPLKSRSTDVGESLNHRSTAVEQPLNGRSTNVEASLTPSPSPSPIELKEPETREPACVETVLTAPDWEPALEASPRVATPPREETTATAPETPPHEETTASAPETPPRAPTMPTTPITSESPQTNPPEARSEPTTGAVHSEVTAAPRKPARRTAAPPTMPTAPDWLPAELWERWRAHRRALKKPLSADGSTLLFAQLAKAKSFGHDPVELLETAIVNGWQGCVFPDKHYQPAARSDRDGSLRHGARRPWPTPSTDPAAYRQTAGFATELEAA</sequence>
<gene>
    <name evidence="2" type="ORF">E4P82_20525</name>
</gene>
<reference evidence="2 3" key="1">
    <citation type="submission" date="2019-03" db="EMBL/GenBank/DDBJ databases">
        <title>Metabolic reconstructions from genomes of highly enriched 'Candidatus Accumulibacter' and 'Candidatus Competibacter' bioreactor populations.</title>
        <authorList>
            <person name="Annavajhala M.K."/>
            <person name="Welles L."/>
            <person name="Abbas B."/>
            <person name="Sorokin D."/>
            <person name="Park H."/>
            <person name="Van Loosdrecht M."/>
            <person name="Chandran K."/>
        </authorList>
    </citation>
    <scope>NUCLEOTIDE SEQUENCE [LARGE SCALE GENOMIC DNA]</scope>
    <source>
        <strain evidence="2 3">SBR_G</strain>
    </source>
</reference>
<feature type="region of interest" description="Disordered" evidence="1">
    <location>
        <begin position="160"/>
        <end position="319"/>
    </location>
</feature>
<accession>A0ABX1TTJ1</accession>
<feature type="compositionally biased region" description="Basic and acidic residues" evidence="1">
    <location>
        <begin position="385"/>
        <end position="396"/>
    </location>
</feature>
<evidence type="ECO:0000313" key="3">
    <source>
        <dbReference type="Proteomes" id="UP000760480"/>
    </source>
</evidence>
<name>A0ABX1TTJ1_9GAMM</name>
<feature type="compositionally biased region" description="Basic and acidic residues" evidence="1">
    <location>
        <begin position="201"/>
        <end position="211"/>
    </location>
</feature>
<evidence type="ECO:0000256" key="1">
    <source>
        <dbReference type="SAM" id="MobiDB-lite"/>
    </source>
</evidence>
<feature type="region of interest" description="Disordered" evidence="1">
    <location>
        <begin position="385"/>
        <end position="427"/>
    </location>
</feature>
<dbReference type="EMBL" id="SPMZ01000095">
    <property type="protein sequence ID" value="NMQ21378.1"/>
    <property type="molecule type" value="Genomic_DNA"/>
</dbReference>
<evidence type="ECO:0000313" key="2">
    <source>
        <dbReference type="EMBL" id="NMQ21378.1"/>
    </source>
</evidence>
<protein>
    <recommendedName>
        <fullName evidence="4">DUF1376 domain-containing protein</fullName>
    </recommendedName>
</protein>
<feature type="compositionally biased region" description="Polar residues" evidence="1">
    <location>
        <begin position="171"/>
        <end position="193"/>
    </location>
</feature>